<dbReference type="InterPro" id="IPR013149">
    <property type="entry name" value="ADH-like_C"/>
</dbReference>
<dbReference type="GO" id="GO:0016491">
    <property type="term" value="F:oxidoreductase activity"/>
    <property type="evidence" value="ECO:0007669"/>
    <property type="project" value="InterPro"/>
</dbReference>
<evidence type="ECO:0000259" key="1">
    <source>
        <dbReference type="SMART" id="SM00829"/>
    </source>
</evidence>
<dbReference type="SMART" id="SM00829">
    <property type="entry name" value="PKS_ER"/>
    <property type="match status" value="1"/>
</dbReference>
<reference evidence="3" key="1">
    <citation type="submission" date="2015-07" db="EMBL/GenBank/DDBJ databases">
        <title>Nocardia seriolae U-1 whole genome shotgun sequence.</title>
        <authorList>
            <person name="Imajoh M."/>
            <person name="Fukumoto Y."/>
            <person name="Sukeda M."/>
            <person name="Yamane J."/>
            <person name="Yamasaki K."/>
            <person name="Shimizu M."/>
            <person name="Ohnishi K."/>
            <person name="Oshima S."/>
        </authorList>
    </citation>
    <scope>NUCLEOTIDE SEQUENCE [LARGE SCALE GENOMIC DNA]</scope>
    <source>
        <strain evidence="3">U-1</strain>
    </source>
</reference>
<dbReference type="AlphaFoldDB" id="A0A0B8MZI3"/>
<dbReference type="Proteomes" id="UP000037179">
    <property type="component" value="Unassembled WGS sequence"/>
</dbReference>
<dbReference type="OrthoDB" id="4071145at2"/>
<protein>
    <submittedName>
        <fullName evidence="2">Zinc-binding dehydrogenase family oxidoreductase</fullName>
    </submittedName>
</protein>
<sequence length="224" mass="23339">MVFLDAYAEYALATAQLMTEIPEGVDAADALALVRGGVIALGLLRTARFVPGASVLVTGAASGVGHPAVQLAGALGAARVVAAVGDPGKAEFLRECGANEVLTYGDTWTERVDIVLDGVGGELVQRGVETLAPQGRLIAFSAYGGSVDVDTLLGELETVTGFSMGLLARTATGLLDTWRAELWQLLAQGRIRPRLTVFPLAEMAAAVELIETRRNLGRIAVHTA</sequence>
<proteinExistence type="predicted"/>
<accession>A0A0B8MZI3</accession>
<dbReference type="Gene3D" id="3.40.50.720">
    <property type="entry name" value="NAD(P)-binding Rossmann-like Domain"/>
    <property type="match status" value="1"/>
</dbReference>
<dbReference type="InterPro" id="IPR036291">
    <property type="entry name" value="NAD(P)-bd_dom_sf"/>
</dbReference>
<organism evidence="2 3">
    <name type="scientific">Nocardia seriolae</name>
    <dbReference type="NCBI Taxonomy" id="37332"/>
    <lineage>
        <taxon>Bacteria</taxon>
        <taxon>Bacillati</taxon>
        <taxon>Actinomycetota</taxon>
        <taxon>Actinomycetes</taxon>
        <taxon>Mycobacteriales</taxon>
        <taxon>Nocardiaceae</taxon>
        <taxon>Nocardia</taxon>
    </lineage>
</organism>
<dbReference type="EMBL" id="BBYQ01000005">
    <property type="protein sequence ID" value="GAP26310.1"/>
    <property type="molecule type" value="Genomic_DNA"/>
</dbReference>
<dbReference type="PANTHER" id="PTHR43677:SF4">
    <property type="entry name" value="QUINONE OXIDOREDUCTASE-LIKE PROTEIN 2"/>
    <property type="match status" value="1"/>
</dbReference>
<comment type="caution">
    <text evidence="2">The sequence shown here is derived from an EMBL/GenBank/DDBJ whole genome shotgun (WGS) entry which is preliminary data.</text>
</comment>
<dbReference type="Pfam" id="PF00107">
    <property type="entry name" value="ADH_zinc_N"/>
    <property type="match status" value="1"/>
</dbReference>
<reference evidence="2 3" key="2">
    <citation type="journal article" date="2016" name="Genome Announc.">
        <title>Draft Genome Sequence of Erythromycin- and Oxytetracycline-Sensitive Nocardia seriolae Strain U-1 (NBRC 110359).</title>
        <authorList>
            <person name="Imajoh M."/>
            <person name="Sukeda M."/>
            <person name="Shimizu M."/>
            <person name="Yamane J."/>
            <person name="Ohnishi K."/>
            <person name="Oshima S."/>
        </authorList>
    </citation>
    <scope>NUCLEOTIDE SEQUENCE [LARGE SCALE GENOMIC DNA]</scope>
    <source>
        <strain evidence="2 3">U-1</strain>
    </source>
</reference>
<evidence type="ECO:0000313" key="3">
    <source>
        <dbReference type="Proteomes" id="UP000037179"/>
    </source>
</evidence>
<dbReference type="Gene3D" id="3.90.180.10">
    <property type="entry name" value="Medium-chain alcohol dehydrogenases, catalytic domain"/>
    <property type="match status" value="1"/>
</dbReference>
<dbReference type="RefSeq" id="WP_052085965.1">
    <property type="nucleotide sequence ID" value="NZ_AP017900.1"/>
</dbReference>
<dbReference type="InterPro" id="IPR020843">
    <property type="entry name" value="ER"/>
</dbReference>
<dbReference type="SUPFAM" id="SSF51735">
    <property type="entry name" value="NAD(P)-binding Rossmann-fold domains"/>
    <property type="match status" value="1"/>
</dbReference>
<name>A0A0B8MZI3_9NOCA</name>
<dbReference type="InterPro" id="IPR051397">
    <property type="entry name" value="Zn-ADH-like_protein"/>
</dbReference>
<keyword evidence="3" id="KW-1185">Reference proteome</keyword>
<dbReference type="GeneID" id="93372343"/>
<gene>
    <name evidence="2" type="ORF">NSK11_contig00005-0038</name>
</gene>
<evidence type="ECO:0000313" key="2">
    <source>
        <dbReference type="EMBL" id="GAP26310.1"/>
    </source>
</evidence>
<feature type="domain" description="Enoyl reductase (ER)" evidence="1">
    <location>
        <begin position="10"/>
        <end position="221"/>
    </location>
</feature>
<dbReference type="PANTHER" id="PTHR43677">
    <property type="entry name" value="SHORT-CHAIN DEHYDROGENASE/REDUCTASE"/>
    <property type="match status" value="1"/>
</dbReference>